<protein>
    <recommendedName>
        <fullName evidence="9">Photosystem I assembly protein Ycf4</fullName>
    </recommendedName>
</protein>
<dbReference type="Pfam" id="PF02392">
    <property type="entry name" value="Ycf4"/>
    <property type="match status" value="1"/>
</dbReference>
<evidence type="ECO:0000256" key="1">
    <source>
        <dbReference type="ARBA" id="ARBA00002862"/>
    </source>
</evidence>
<dbReference type="GO" id="GO:0015979">
    <property type="term" value="P:photosynthesis"/>
    <property type="evidence" value="ECO:0007669"/>
    <property type="project" value="UniProtKB-UniRule"/>
</dbReference>
<dbReference type="EMBL" id="BDUD01000001">
    <property type="protein sequence ID" value="GBG22244.1"/>
    <property type="molecule type" value="Genomic_DNA"/>
</dbReference>
<sequence>MCKYVTASISRGNGSSMTASTTINKGDRLLHQNVLGSRRFSNYCWATIVTLGASGFLLAGISSYLKVNLLIVSDPTQLVFVPQGLVMGLYGTAGLLLATYLWLVILWDVGGGYNEFNQETGTIKIFRWGFPGKNRRIEIDGRIEDVQSVRIAVKEGLNPLRALYLRIKGRRDIPLTRVGQPLSLTELETEGAKLARFLGVSLEGL</sequence>
<gene>
    <name evidence="9" type="primary">ycf4</name>
    <name evidence="10" type="ORF">NIES4072_59520</name>
</gene>
<dbReference type="Proteomes" id="UP000245124">
    <property type="component" value="Unassembled WGS sequence"/>
</dbReference>
<keyword evidence="7 9" id="KW-0793">Thylakoid</keyword>
<evidence type="ECO:0000256" key="3">
    <source>
        <dbReference type="ARBA" id="ARBA00008198"/>
    </source>
</evidence>
<evidence type="ECO:0000256" key="8">
    <source>
        <dbReference type="ARBA" id="ARBA00023136"/>
    </source>
</evidence>
<keyword evidence="11" id="KW-1185">Reference proteome</keyword>
<organism evidence="10 11">
    <name type="scientific">Nostoc commune NIES-4072</name>
    <dbReference type="NCBI Taxonomy" id="2005467"/>
    <lineage>
        <taxon>Bacteria</taxon>
        <taxon>Bacillati</taxon>
        <taxon>Cyanobacteriota</taxon>
        <taxon>Cyanophyceae</taxon>
        <taxon>Nostocales</taxon>
        <taxon>Nostocaceae</taxon>
        <taxon>Nostoc</taxon>
    </lineage>
</organism>
<evidence type="ECO:0000313" key="11">
    <source>
        <dbReference type="Proteomes" id="UP000245124"/>
    </source>
</evidence>
<proteinExistence type="inferred from homology"/>
<feature type="transmembrane region" description="Helical" evidence="9">
    <location>
        <begin position="85"/>
        <end position="107"/>
    </location>
</feature>
<dbReference type="HAMAP" id="MF_00437">
    <property type="entry name" value="Ycf4"/>
    <property type="match status" value="1"/>
</dbReference>
<name>A0A2R5G333_NOSCO</name>
<comment type="function">
    <text evidence="1 9">Seems to be required for the assembly of the photosystem I complex.</text>
</comment>
<accession>A0A2R5G333</accession>
<comment type="similarity">
    <text evidence="3 9">Belongs to the Ycf4 family.</text>
</comment>
<evidence type="ECO:0000256" key="6">
    <source>
        <dbReference type="ARBA" id="ARBA00022989"/>
    </source>
</evidence>
<comment type="caution">
    <text evidence="10">The sequence shown here is derived from an EMBL/GenBank/DDBJ whole genome shotgun (WGS) entry which is preliminary data.</text>
</comment>
<dbReference type="NCBIfam" id="NF002712">
    <property type="entry name" value="PRK02542.1"/>
    <property type="match status" value="1"/>
</dbReference>
<keyword evidence="8 9" id="KW-0472">Membrane</keyword>
<keyword evidence="5 9" id="KW-0812">Transmembrane</keyword>
<keyword evidence="4 9" id="KW-0602">Photosynthesis</keyword>
<keyword evidence="6 9" id="KW-1133">Transmembrane helix</keyword>
<comment type="subcellular location">
    <subcellularLocation>
        <location evidence="9">Cellular thylakoid membrane</location>
        <topology evidence="9">Multi-pass membrane protein</topology>
    </subcellularLocation>
    <subcellularLocation>
        <location evidence="2">Membrane</location>
        <topology evidence="2">Multi-pass membrane protein</topology>
    </subcellularLocation>
</comment>
<dbReference type="AlphaFoldDB" id="A0A2R5G333"/>
<reference evidence="10 11" key="1">
    <citation type="submission" date="2017-06" db="EMBL/GenBank/DDBJ databases">
        <title>Genome sequencing of cyanobaciteial culture collection at National Institute for Environmental Studies (NIES).</title>
        <authorList>
            <person name="Hirose Y."/>
            <person name="Shimura Y."/>
            <person name="Fujisawa T."/>
            <person name="Nakamura Y."/>
            <person name="Kawachi M."/>
        </authorList>
    </citation>
    <scope>NUCLEOTIDE SEQUENCE [LARGE SCALE GENOMIC DNA]</scope>
    <source>
        <strain evidence="10 11">NIES-4072</strain>
    </source>
</reference>
<evidence type="ECO:0000256" key="5">
    <source>
        <dbReference type="ARBA" id="ARBA00022692"/>
    </source>
</evidence>
<evidence type="ECO:0000256" key="9">
    <source>
        <dbReference type="HAMAP-Rule" id="MF_00437"/>
    </source>
</evidence>
<evidence type="ECO:0000313" key="10">
    <source>
        <dbReference type="EMBL" id="GBG22244.1"/>
    </source>
</evidence>
<evidence type="ECO:0000256" key="7">
    <source>
        <dbReference type="ARBA" id="ARBA00023078"/>
    </source>
</evidence>
<evidence type="ECO:0000256" key="4">
    <source>
        <dbReference type="ARBA" id="ARBA00022531"/>
    </source>
</evidence>
<dbReference type="GO" id="GO:0009522">
    <property type="term" value="C:photosystem I"/>
    <property type="evidence" value="ECO:0007669"/>
    <property type="project" value="InterPro"/>
</dbReference>
<feature type="transmembrane region" description="Helical" evidence="9">
    <location>
        <begin position="43"/>
        <end position="65"/>
    </location>
</feature>
<dbReference type="GO" id="GO:0031676">
    <property type="term" value="C:plasma membrane-derived thylakoid membrane"/>
    <property type="evidence" value="ECO:0007669"/>
    <property type="project" value="UniProtKB-SubCell"/>
</dbReference>
<dbReference type="PANTHER" id="PTHR33288">
    <property type="match status" value="1"/>
</dbReference>
<evidence type="ECO:0000256" key="2">
    <source>
        <dbReference type="ARBA" id="ARBA00004141"/>
    </source>
</evidence>
<dbReference type="PANTHER" id="PTHR33288:SF4">
    <property type="entry name" value="PHOTOSYSTEM I ASSEMBLY PROTEIN YCF4"/>
    <property type="match status" value="1"/>
</dbReference>
<dbReference type="InterPro" id="IPR003359">
    <property type="entry name" value="PSI_Ycf4_assembly"/>
</dbReference>